<dbReference type="PANTHER" id="PTHR47338">
    <property type="entry name" value="ZN(II)2CYS6 TRANSCRIPTION FACTOR (EUROFUNG)-RELATED"/>
    <property type="match status" value="1"/>
</dbReference>
<evidence type="ECO:0000256" key="4">
    <source>
        <dbReference type="ARBA" id="ARBA00023163"/>
    </source>
</evidence>
<dbReference type="OrthoDB" id="10261408at2759"/>
<gene>
    <name evidence="7" type="ORF">CBYS24578_00011851</name>
</gene>
<sequence length="617" mass="68584">VPLLPPDHGLTWLLAEDRSIALTLALCAVSLAYSSSQIASNGKRLGLARQLHSACRLQILDKGLRRISYLDQLLCLCALAWYEASHGDGAQAWCDIDLGTGQSIVPLISRSDLSPVSRAVLETASDFLSWHRAEFAFGHPQLVPLISAQTRVFSKLDATNPLDNQRADLDKAIELLLRCVEYSSRDTSNDPILPWHRDSNFMSLRLHLEKFSIGIAETYHLDFAAASSSTVKGSELAVGISMVLLRDCCSILLNRNFLLTSQLQRNPTGRDGAPEMFLRGRMNACKASAESIQILCTQLLSNQIFCLVFEIYPPYNPLLIRYCCFQAAIVFIQSLDYHRTQTERTEYKDKLKVLLAVLLALTKFHKPAKSWIDCLSKFGRARNKVAVSPDLPHFKVPTFFSMFPGIQEPPLVPFQESTEMDATSRLDEVGMLESLTHPVASETAWMDQYRNELRNQVASIAKEDSRATGTSSMIGSPRIEINGRRGPTLTDRGISMENENMEESLSITPISNGLFVNSTPAGPISTAPAQASRIDWPSRQSETLNIRGDEACTGLEALSNLNDITWGNFGSTLLLINNDQLPTVSEEIDMPDIELPEWDLSSYLSLDNTILDFFHLN</sequence>
<evidence type="ECO:0008006" key="9">
    <source>
        <dbReference type="Google" id="ProtNLM"/>
    </source>
</evidence>
<protein>
    <recommendedName>
        <fullName evidence="9">Transcription factor domain-containing protein</fullName>
    </recommendedName>
</protein>
<keyword evidence="5" id="KW-0539">Nucleus</keyword>
<keyword evidence="4" id="KW-0804">Transcription</keyword>
<comment type="subcellular location">
    <subcellularLocation>
        <location evidence="1">Nucleus</location>
    </subcellularLocation>
</comment>
<feature type="region of interest" description="Disordered" evidence="6">
    <location>
        <begin position="462"/>
        <end position="488"/>
    </location>
</feature>
<dbReference type="EMBL" id="CABFNO020001566">
    <property type="protein sequence ID" value="CAH0004311.1"/>
    <property type="molecule type" value="Genomic_DNA"/>
</dbReference>
<dbReference type="GO" id="GO:0000981">
    <property type="term" value="F:DNA-binding transcription factor activity, RNA polymerase II-specific"/>
    <property type="evidence" value="ECO:0007669"/>
    <property type="project" value="InterPro"/>
</dbReference>
<dbReference type="PANTHER" id="PTHR47338:SF5">
    <property type="entry name" value="ZN(II)2CYS6 TRANSCRIPTION FACTOR (EUROFUNG)"/>
    <property type="match status" value="1"/>
</dbReference>
<proteinExistence type="predicted"/>
<keyword evidence="3" id="KW-0805">Transcription regulation</keyword>
<accession>A0A9N9V1P2</accession>
<comment type="caution">
    <text evidence="7">The sequence shown here is derived from an EMBL/GenBank/DDBJ whole genome shotgun (WGS) entry which is preliminary data.</text>
</comment>
<evidence type="ECO:0000256" key="5">
    <source>
        <dbReference type="ARBA" id="ARBA00023242"/>
    </source>
</evidence>
<evidence type="ECO:0000256" key="6">
    <source>
        <dbReference type="SAM" id="MobiDB-lite"/>
    </source>
</evidence>
<dbReference type="GO" id="GO:0046872">
    <property type="term" value="F:metal ion binding"/>
    <property type="evidence" value="ECO:0007669"/>
    <property type="project" value="UniProtKB-KW"/>
</dbReference>
<keyword evidence="8" id="KW-1185">Reference proteome</keyword>
<evidence type="ECO:0000313" key="7">
    <source>
        <dbReference type="EMBL" id="CAH0004311.1"/>
    </source>
</evidence>
<evidence type="ECO:0000313" key="8">
    <source>
        <dbReference type="Proteomes" id="UP000754883"/>
    </source>
</evidence>
<dbReference type="InterPro" id="IPR050815">
    <property type="entry name" value="TF_fung"/>
</dbReference>
<dbReference type="CDD" id="cd12148">
    <property type="entry name" value="fungal_TF_MHR"/>
    <property type="match status" value="1"/>
</dbReference>
<evidence type="ECO:0000256" key="3">
    <source>
        <dbReference type="ARBA" id="ARBA00023015"/>
    </source>
</evidence>
<evidence type="ECO:0000256" key="2">
    <source>
        <dbReference type="ARBA" id="ARBA00022723"/>
    </source>
</evidence>
<dbReference type="GO" id="GO:0005634">
    <property type="term" value="C:nucleus"/>
    <property type="evidence" value="ECO:0007669"/>
    <property type="project" value="UniProtKB-SubCell"/>
</dbReference>
<dbReference type="Proteomes" id="UP000754883">
    <property type="component" value="Unassembled WGS sequence"/>
</dbReference>
<evidence type="ECO:0000256" key="1">
    <source>
        <dbReference type="ARBA" id="ARBA00004123"/>
    </source>
</evidence>
<feature type="non-terminal residue" evidence="7">
    <location>
        <position position="617"/>
    </location>
</feature>
<keyword evidence="2" id="KW-0479">Metal-binding</keyword>
<reference evidence="7" key="1">
    <citation type="submission" date="2021-10" db="EMBL/GenBank/DDBJ databases">
        <authorList>
            <person name="Piombo E."/>
        </authorList>
    </citation>
    <scope>NUCLEOTIDE SEQUENCE</scope>
</reference>
<name>A0A9N9V1P2_9HYPO</name>
<dbReference type="AlphaFoldDB" id="A0A9N9V1P2"/>
<organism evidence="7 8">
    <name type="scientific">Clonostachys byssicola</name>
    <dbReference type="NCBI Taxonomy" id="160290"/>
    <lineage>
        <taxon>Eukaryota</taxon>
        <taxon>Fungi</taxon>
        <taxon>Dikarya</taxon>
        <taxon>Ascomycota</taxon>
        <taxon>Pezizomycotina</taxon>
        <taxon>Sordariomycetes</taxon>
        <taxon>Hypocreomycetidae</taxon>
        <taxon>Hypocreales</taxon>
        <taxon>Bionectriaceae</taxon>
        <taxon>Clonostachys</taxon>
    </lineage>
</organism>